<dbReference type="Pfam" id="PF01593">
    <property type="entry name" value="Amino_oxidase"/>
    <property type="match status" value="1"/>
</dbReference>
<dbReference type="EC" id="1.3.3.15" evidence="6"/>
<dbReference type="PRINTS" id="PR00419">
    <property type="entry name" value="ADXRDTASE"/>
</dbReference>
<dbReference type="InterPro" id="IPR004572">
    <property type="entry name" value="Protoporphyrinogen_oxidase"/>
</dbReference>
<keyword evidence="5 6" id="KW-0350">Heme biosynthesis</keyword>
<evidence type="ECO:0000256" key="6">
    <source>
        <dbReference type="RuleBase" id="RU364052"/>
    </source>
</evidence>
<feature type="domain" description="Amine oxidase" evidence="7">
    <location>
        <begin position="12"/>
        <end position="455"/>
    </location>
</feature>
<comment type="catalytic activity">
    <reaction evidence="6">
        <text>coproporphyrinogen III + 3 O2 = coproporphyrin III + 3 H2O2</text>
        <dbReference type="Rhea" id="RHEA:43436"/>
        <dbReference type="ChEBI" id="CHEBI:15379"/>
        <dbReference type="ChEBI" id="CHEBI:16240"/>
        <dbReference type="ChEBI" id="CHEBI:57309"/>
        <dbReference type="ChEBI" id="CHEBI:131725"/>
        <dbReference type="EC" id="1.3.3.15"/>
    </reaction>
</comment>
<evidence type="ECO:0000256" key="1">
    <source>
        <dbReference type="ARBA" id="ARBA00001974"/>
    </source>
</evidence>
<comment type="function">
    <text evidence="6">Involved in coproporphyrin-dependent heme b biosynthesis. Catalyzes the oxidation of coproporphyrinogen III to coproporphyrin III.</text>
</comment>
<keyword evidence="9" id="KW-1185">Reference proteome</keyword>
<keyword evidence="4 6" id="KW-0560">Oxidoreductase</keyword>
<dbReference type="SUPFAM" id="SSF51905">
    <property type="entry name" value="FAD/NAD(P)-binding domain"/>
    <property type="match status" value="1"/>
</dbReference>
<dbReference type="GO" id="GO:0006783">
    <property type="term" value="P:heme biosynthetic process"/>
    <property type="evidence" value="ECO:0007669"/>
    <property type="project" value="UniProtKB-UniRule"/>
</dbReference>
<proteinExistence type="inferred from homology"/>
<dbReference type="InterPro" id="IPR002937">
    <property type="entry name" value="Amino_oxidase"/>
</dbReference>
<comment type="pathway">
    <text evidence="6">Porphyrin-containing compound metabolism; protoheme biosynthesis.</text>
</comment>
<dbReference type="GO" id="GO:0005737">
    <property type="term" value="C:cytoplasm"/>
    <property type="evidence" value="ECO:0007669"/>
    <property type="project" value="UniProtKB-SubCell"/>
</dbReference>
<dbReference type="AlphaFoldDB" id="A0A8J7SNA8"/>
<gene>
    <name evidence="8" type="primary">hemG</name>
    <name evidence="8" type="ORF">JIN82_15630</name>
</gene>
<protein>
    <recommendedName>
        <fullName evidence="6">Coproporphyrinogen III oxidase</fullName>
        <ecNumber evidence="6">1.3.3.15</ecNumber>
    </recommendedName>
</protein>
<comment type="cofactor">
    <cofactor evidence="1 6">
        <name>FAD</name>
        <dbReference type="ChEBI" id="CHEBI:57692"/>
    </cofactor>
</comment>
<evidence type="ECO:0000256" key="2">
    <source>
        <dbReference type="ARBA" id="ARBA00022630"/>
    </source>
</evidence>
<sequence>MRDNVAVIGAGISGLSAAVKLFSKGHEVDVFEAGERIGGAVRTSHSEGYMAEHGPNSLLLKDQRVSLLLEQIGLMRQEVVDANPLANKRYIVQDGQAIAMPSSPMGMLKSPLFSGKGKLRFALEPFIGKYKGAELETFADFVTRRLGPDMLASAAGPFVSGIYAGDPDRLAIKYAFPRLWNLEDKYGSFIRGAIAMQLGAGGDPNKIKKSRMISFRRGMQALPEAMAEFLAEDTVITKAKVLGIKKQDGGWQLTISHDGGEPMSHVYKHIVIAVPHHKLAEVPIENVDAAALPTIVNMDTPPVTSLFLGFKKSQCKHELDGFGMLVKLAEKSPILGALFSSTLFEKRAPKDHIAITTMMGGMRNPQFAQLDDDELLETALAELRKILKIEGNPTFMRIQRWDKAIPQYTRSYPQVLQAIEKIEANAPGIHLLGNYRGGISVGDCLVNGIQLAEKISS</sequence>
<dbReference type="GO" id="GO:0004729">
    <property type="term" value="F:oxygen-dependent protoporphyrinogen oxidase activity"/>
    <property type="evidence" value="ECO:0007669"/>
    <property type="project" value="UniProtKB-UniRule"/>
</dbReference>
<dbReference type="Gene3D" id="3.90.660.20">
    <property type="entry name" value="Protoporphyrinogen oxidase, mitochondrial, domain 2"/>
    <property type="match status" value="1"/>
</dbReference>
<dbReference type="InterPro" id="IPR036188">
    <property type="entry name" value="FAD/NAD-bd_sf"/>
</dbReference>
<dbReference type="UniPathway" id="UPA00252"/>
<name>A0A8J7SNA8_9BACT</name>
<keyword evidence="2 6" id="KW-0285">Flavoprotein</keyword>
<dbReference type="NCBIfam" id="TIGR00562">
    <property type="entry name" value="proto_IX_ox"/>
    <property type="match status" value="1"/>
</dbReference>
<dbReference type="Gene3D" id="1.10.3110.10">
    <property type="entry name" value="protoporphyrinogen ix oxidase, domain 3"/>
    <property type="match status" value="1"/>
</dbReference>
<dbReference type="Gene3D" id="3.50.50.60">
    <property type="entry name" value="FAD/NAD(P)-binding domain"/>
    <property type="match status" value="1"/>
</dbReference>
<evidence type="ECO:0000256" key="3">
    <source>
        <dbReference type="ARBA" id="ARBA00022827"/>
    </source>
</evidence>
<dbReference type="Proteomes" id="UP000624703">
    <property type="component" value="Unassembled WGS sequence"/>
</dbReference>
<comment type="subcellular location">
    <subcellularLocation>
        <location evidence="6">Cytoplasm</location>
    </subcellularLocation>
</comment>
<comment type="similarity">
    <text evidence="6">Belongs to the protoporphyrinogen/coproporphyrinogen oxidase family. Coproporphyrinogen III oxidase subfamily.</text>
</comment>
<dbReference type="EMBL" id="JAENIM010000046">
    <property type="protein sequence ID" value="MBK1792595.1"/>
    <property type="molecule type" value="Genomic_DNA"/>
</dbReference>
<comment type="caution">
    <text evidence="8">The sequence shown here is derived from an EMBL/GenBank/DDBJ whole genome shotgun (WGS) entry which is preliminary data.</text>
</comment>
<evidence type="ECO:0000313" key="8">
    <source>
        <dbReference type="EMBL" id="MBK1792595.1"/>
    </source>
</evidence>
<evidence type="ECO:0000256" key="5">
    <source>
        <dbReference type="ARBA" id="ARBA00023133"/>
    </source>
</evidence>
<dbReference type="PANTHER" id="PTHR42923">
    <property type="entry name" value="PROTOPORPHYRINOGEN OXIDASE"/>
    <property type="match status" value="1"/>
</dbReference>
<reference evidence="8" key="1">
    <citation type="submission" date="2021-01" db="EMBL/GenBank/DDBJ databases">
        <title>Modified the classification status of verrucomicrobia.</title>
        <authorList>
            <person name="Feng X."/>
        </authorList>
    </citation>
    <scope>NUCLEOTIDE SEQUENCE</scope>
    <source>
        <strain evidence="8">_KCTC 22039</strain>
    </source>
</reference>
<keyword evidence="3 6" id="KW-0274">FAD</keyword>
<keyword evidence="6" id="KW-0963">Cytoplasm</keyword>
<dbReference type="RefSeq" id="WP_200312607.1">
    <property type="nucleotide sequence ID" value="NZ_JAENIM010000046.1"/>
</dbReference>
<evidence type="ECO:0000313" key="9">
    <source>
        <dbReference type="Proteomes" id="UP000624703"/>
    </source>
</evidence>
<evidence type="ECO:0000256" key="4">
    <source>
        <dbReference type="ARBA" id="ARBA00023002"/>
    </source>
</evidence>
<accession>A0A8J7SNA8</accession>
<dbReference type="PANTHER" id="PTHR42923:SF3">
    <property type="entry name" value="PROTOPORPHYRINOGEN OXIDASE"/>
    <property type="match status" value="1"/>
</dbReference>
<organism evidence="8 9">
    <name type="scientific">Persicirhabdus sediminis</name>
    <dbReference type="NCBI Taxonomy" id="454144"/>
    <lineage>
        <taxon>Bacteria</taxon>
        <taxon>Pseudomonadati</taxon>
        <taxon>Verrucomicrobiota</taxon>
        <taxon>Verrucomicrobiia</taxon>
        <taxon>Verrucomicrobiales</taxon>
        <taxon>Verrucomicrobiaceae</taxon>
        <taxon>Persicirhabdus</taxon>
    </lineage>
</organism>
<dbReference type="InterPro" id="IPR050464">
    <property type="entry name" value="Zeta_carotene_desat/Oxidored"/>
</dbReference>
<dbReference type="SUPFAM" id="SSF54373">
    <property type="entry name" value="FAD-linked reductases, C-terminal domain"/>
    <property type="match status" value="1"/>
</dbReference>
<evidence type="ECO:0000259" key="7">
    <source>
        <dbReference type="Pfam" id="PF01593"/>
    </source>
</evidence>